<comment type="similarity">
    <text evidence="3">Belongs to the polysaccharide lyase 4 family.</text>
</comment>
<evidence type="ECO:0000256" key="7">
    <source>
        <dbReference type="ARBA" id="ARBA00023239"/>
    </source>
</evidence>
<dbReference type="GO" id="GO:0005975">
    <property type="term" value="P:carbohydrate metabolic process"/>
    <property type="evidence" value="ECO:0007669"/>
    <property type="project" value="InterPro"/>
</dbReference>
<dbReference type="GO" id="GO:0102210">
    <property type="term" value="F:rhamnogalacturonan endolyase activity"/>
    <property type="evidence" value="ECO:0007669"/>
    <property type="project" value="UniProtKB-EC"/>
</dbReference>
<comment type="subcellular location">
    <subcellularLocation>
        <location evidence="2">Secreted</location>
    </subcellularLocation>
</comment>
<keyword evidence="7" id="KW-0456">Lyase</keyword>
<evidence type="ECO:0000313" key="12">
    <source>
        <dbReference type="RefSeq" id="XP_025836311.1"/>
    </source>
</evidence>
<dbReference type="InParanoid" id="A0A7F5RK30"/>
<feature type="signal peptide" evidence="8">
    <location>
        <begin position="1"/>
        <end position="20"/>
    </location>
</feature>
<dbReference type="CDD" id="cd10316">
    <property type="entry name" value="RGL4_M"/>
    <property type="match status" value="1"/>
</dbReference>
<dbReference type="Pfam" id="PF14683">
    <property type="entry name" value="CBM-like"/>
    <property type="match status" value="1"/>
</dbReference>
<evidence type="ECO:0000259" key="10">
    <source>
        <dbReference type="Pfam" id="PF14686"/>
    </source>
</evidence>
<dbReference type="SUPFAM" id="SSF49785">
    <property type="entry name" value="Galactose-binding domain-like"/>
    <property type="match status" value="1"/>
</dbReference>
<evidence type="ECO:0000256" key="1">
    <source>
        <dbReference type="ARBA" id="ARBA00001324"/>
    </source>
</evidence>
<dbReference type="Proteomes" id="UP000192223">
    <property type="component" value="Unplaced"/>
</dbReference>
<gene>
    <name evidence="12" type="primary">LOC108737035</name>
</gene>
<keyword evidence="11" id="KW-1185">Reference proteome</keyword>
<keyword evidence="5" id="KW-0964">Secreted</keyword>
<dbReference type="InterPro" id="IPR029413">
    <property type="entry name" value="RG-lyase_II"/>
</dbReference>
<accession>A0A7F5RK30</accession>
<evidence type="ECO:0000256" key="8">
    <source>
        <dbReference type="SAM" id="SignalP"/>
    </source>
</evidence>
<dbReference type="Pfam" id="PF06045">
    <property type="entry name" value="Rhamnogal_lyase"/>
    <property type="match status" value="1"/>
</dbReference>
<dbReference type="InterPro" id="IPR008979">
    <property type="entry name" value="Galactose-bd-like_sf"/>
</dbReference>
<dbReference type="InterPro" id="IPR051850">
    <property type="entry name" value="Polysacch_Lyase_4"/>
</dbReference>
<dbReference type="GeneID" id="108737035"/>
<sequence length="627" mass="70523">MSTKYLVATLALLLLHSSSGQECNKQSFQRLCVTDGDDVVLENERLSMTIKKAEGQITALYYNSRVDTNIKSTNLLRGGSGYYIAVISVDGKGLTTGPDVGEMKITRNADLIDLAFINKNTSNWPIHFEFHLVLEKNSSLFYYYSIHKYKRDGYTAGQLRWAIRANADPFKYYSVERKRSGPMPTQQAIDSARSVQDWTYMFPDGSVYSKYQQISANEGINSVFGIYGDSIGLSVLQTRKEWVSGGPFKQSLTTHTGQMLLFCEHTGHYGTPDLAPTRGWSKVYGPIGLYLNEGQSLSEMYTDAQVQLKREEQKWPYKFVTAPEYNAKGRRSVSGVLHVDGSPNEDWVYLILTEPHVDDPQLETATYMYTAMAGKNGGFEIPAVRPGAYKLQVIARGVVGKYVQKNINVQSNRDHDLGTINWRPESHGKLLWQIGVPDRSSAEFKSPRGFPSPIPNLEEYRKFGTWLRYSIEFPNDPDYTVGVSDPAKDWCYFMPMIKTPGFPAQLGLVNVTQDTRATNWKVRFNYNGSTQGNATLTLGFAARVKAGIRAVINGQEILKLDSFDGPQADSALFRQAAHGIFHQQTVTFSQSLLKNKNLLEFTPPGPVSQNHLDRILMWDFLRLEVSN</sequence>
<dbReference type="InterPro" id="IPR013784">
    <property type="entry name" value="Carb-bd-like_fold"/>
</dbReference>
<dbReference type="OrthoDB" id="1857872at2759"/>
<comment type="catalytic activity">
    <reaction evidence="1">
        <text>Endotype eliminative cleavage of L-alpha-rhamnopyranosyl-(1-&gt;4)-alpha-D-galactopyranosyluronic acid bonds of rhamnogalacturonan I domains in ramified hairy regions of pectin leaving L-rhamnopyranose at the reducing end and 4-deoxy-4,5-unsaturated D-galactopyranosyluronic acid at the non-reducing end.</text>
        <dbReference type="EC" id="4.2.2.23"/>
    </reaction>
</comment>
<dbReference type="Pfam" id="PF14686">
    <property type="entry name" value="fn3_3"/>
    <property type="match status" value="1"/>
</dbReference>
<dbReference type="GO" id="GO:0005576">
    <property type="term" value="C:extracellular region"/>
    <property type="evidence" value="ECO:0007669"/>
    <property type="project" value="UniProtKB-SubCell"/>
</dbReference>
<dbReference type="Gene3D" id="2.70.98.10">
    <property type="match status" value="1"/>
</dbReference>
<dbReference type="SUPFAM" id="SSF74650">
    <property type="entry name" value="Galactose mutarotase-like"/>
    <property type="match status" value="1"/>
</dbReference>
<evidence type="ECO:0000256" key="6">
    <source>
        <dbReference type="ARBA" id="ARBA00022729"/>
    </source>
</evidence>
<dbReference type="PANTHER" id="PTHR32018">
    <property type="entry name" value="RHAMNOGALACTURONATE LYASE FAMILY PROTEIN"/>
    <property type="match status" value="1"/>
</dbReference>
<reference evidence="12" key="1">
    <citation type="submission" date="2025-08" db="UniProtKB">
        <authorList>
            <consortium name="RefSeq"/>
        </authorList>
    </citation>
    <scope>IDENTIFICATION</scope>
    <source>
        <tissue evidence="12">Entire body</tissue>
    </source>
</reference>
<evidence type="ECO:0000256" key="3">
    <source>
        <dbReference type="ARBA" id="ARBA00010418"/>
    </source>
</evidence>
<dbReference type="PANTHER" id="PTHR32018:SF1">
    <property type="entry name" value="RHAMNOGALACTURONAN ENDOLYASE"/>
    <property type="match status" value="1"/>
</dbReference>
<evidence type="ECO:0000256" key="2">
    <source>
        <dbReference type="ARBA" id="ARBA00004613"/>
    </source>
</evidence>
<dbReference type="KEGG" id="apln:108737035"/>
<dbReference type="InterPro" id="IPR010325">
    <property type="entry name" value="Rhamnogal_lyase"/>
</dbReference>
<evidence type="ECO:0000256" key="4">
    <source>
        <dbReference type="ARBA" id="ARBA00012437"/>
    </source>
</evidence>
<evidence type="ECO:0000256" key="5">
    <source>
        <dbReference type="ARBA" id="ARBA00022525"/>
    </source>
</evidence>
<dbReference type="SUPFAM" id="SSF49452">
    <property type="entry name" value="Starch-binding domain-like"/>
    <property type="match status" value="1"/>
</dbReference>
<dbReference type="AlphaFoldDB" id="A0A7F5RK30"/>
<protein>
    <recommendedName>
        <fullName evidence="4">rhamnogalacturonan endolyase</fullName>
        <ecNumber evidence="4">4.2.2.23</ecNumber>
    </recommendedName>
</protein>
<dbReference type="EC" id="4.2.2.23" evidence="4"/>
<proteinExistence type="inferred from homology"/>
<dbReference type="InterPro" id="IPR029411">
    <property type="entry name" value="RG-lyase_III"/>
</dbReference>
<dbReference type="RefSeq" id="XP_025836311.1">
    <property type="nucleotide sequence ID" value="XM_025980526.1"/>
</dbReference>
<feature type="chain" id="PRO_5028873042" description="rhamnogalacturonan endolyase" evidence="8">
    <location>
        <begin position="21"/>
        <end position="627"/>
    </location>
</feature>
<dbReference type="InterPro" id="IPR014718">
    <property type="entry name" value="GH-type_carb-bd"/>
</dbReference>
<organism evidence="11 12">
    <name type="scientific">Agrilus planipennis</name>
    <name type="common">Emerald ash borer</name>
    <name type="synonym">Agrilus marcopoli</name>
    <dbReference type="NCBI Taxonomy" id="224129"/>
    <lineage>
        <taxon>Eukaryota</taxon>
        <taxon>Metazoa</taxon>
        <taxon>Ecdysozoa</taxon>
        <taxon>Arthropoda</taxon>
        <taxon>Hexapoda</taxon>
        <taxon>Insecta</taxon>
        <taxon>Pterygota</taxon>
        <taxon>Neoptera</taxon>
        <taxon>Endopterygota</taxon>
        <taxon>Coleoptera</taxon>
        <taxon>Polyphaga</taxon>
        <taxon>Elateriformia</taxon>
        <taxon>Buprestoidea</taxon>
        <taxon>Buprestidae</taxon>
        <taxon>Agrilinae</taxon>
        <taxon>Agrilus</taxon>
    </lineage>
</organism>
<feature type="domain" description="Rhamnogalacturonan lyase" evidence="10">
    <location>
        <begin position="357"/>
        <end position="414"/>
    </location>
</feature>
<name>A0A7F5RK30_AGRPL</name>
<feature type="domain" description="Rhamnogalacturonan lyase" evidence="9">
    <location>
        <begin position="431"/>
        <end position="623"/>
    </location>
</feature>
<evidence type="ECO:0000259" key="9">
    <source>
        <dbReference type="Pfam" id="PF14683"/>
    </source>
</evidence>
<keyword evidence="6 8" id="KW-0732">Signal</keyword>
<dbReference type="Gene3D" id="2.60.40.1120">
    <property type="entry name" value="Carboxypeptidase-like, regulatory domain"/>
    <property type="match status" value="1"/>
</dbReference>
<evidence type="ECO:0000313" key="11">
    <source>
        <dbReference type="Proteomes" id="UP000192223"/>
    </source>
</evidence>
<dbReference type="InterPro" id="IPR011013">
    <property type="entry name" value="Gal_mutarotase_sf_dom"/>
</dbReference>
<dbReference type="GO" id="GO:0030246">
    <property type="term" value="F:carbohydrate binding"/>
    <property type="evidence" value="ECO:0007669"/>
    <property type="project" value="InterPro"/>
</dbReference>